<dbReference type="PATRIC" id="fig|38300.4.peg.6749"/>
<gene>
    <name evidence="1" type="ORF">SPRI_6454</name>
</gene>
<dbReference type="KEGG" id="spri:SPRI_6454"/>
<dbReference type="STRING" id="38300.SPRI_6454"/>
<protein>
    <submittedName>
        <fullName evidence="1">Membrane protein</fullName>
    </submittedName>
</protein>
<dbReference type="RefSeq" id="WP_005320610.1">
    <property type="nucleotide sequence ID" value="NZ_CP011340.1"/>
</dbReference>
<dbReference type="OrthoDB" id="4325432at2"/>
<sequence>MRAAVGIWRWRRNPLRRATDLCEAWLALVAALLIVTAAPAVGWVTGALTEESLRQAIRVQRLQRHATTATVLGPAEFPRPTAFDPETAAADGRRRAVAAKWTAPDGSRHSGTVPTTLPAPRPGDTFPLWTDGSGRMVPRPMDTATAEVHAALAGVGAALAWGLLVECARRLVLWRLVRRRHAALDRAWAAVGPDWGRTGAGS</sequence>
<evidence type="ECO:0000313" key="2">
    <source>
        <dbReference type="Proteomes" id="UP000060513"/>
    </source>
</evidence>
<dbReference type="Proteomes" id="UP000060513">
    <property type="component" value="Chromosome"/>
</dbReference>
<dbReference type="EMBL" id="CP011340">
    <property type="protein sequence ID" value="ALC24760.1"/>
    <property type="molecule type" value="Genomic_DNA"/>
</dbReference>
<evidence type="ECO:0000313" key="1">
    <source>
        <dbReference type="EMBL" id="ALC24760.1"/>
    </source>
</evidence>
<dbReference type="PANTHER" id="PTHR42305:SF1">
    <property type="entry name" value="MEMBRANE PROTEIN RV1733C-RELATED"/>
    <property type="match status" value="1"/>
</dbReference>
<dbReference type="PANTHER" id="PTHR42305">
    <property type="entry name" value="MEMBRANE PROTEIN RV1733C-RELATED"/>
    <property type="match status" value="1"/>
</dbReference>
<name>A0A0M4DLF0_STRPR</name>
<dbReference type="OMA" id="LWRWRHN"/>
<proteinExistence type="predicted"/>
<dbReference type="AlphaFoldDB" id="A0A0M4DLF0"/>
<dbReference type="GeneID" id="97232498"/>
<organism evidence="1">
    <name type="scientific">Streptomyces pristinaespiralis</name>
    <dbReference type="NCBI Taxonomy" id="38300"/>
    <lineage>
        <taxon>Bacteria</taxon>
        <taxon>Bacillati</taxon>
        <taxon>Actinomycetota</taxon>
        <taxon>Actinomycetes</taxon>
        <taxon>Kitasatosporales</taxon>
        <taxon>Streptomycetaceae</taxon>
        <taxon>Streptomyces</taxon>
    </lineage>
</organism>
<dbReference type="InterPro" id="IPR039708">
    <property type="entry name" value="MT1774/Rv1733c-like"/>
</dbReference>
<reference evidence="1 2" key="1">
    <citation type="submission" date="2015-08" db="EMBL/GenBank/DDBJ databases">
        <title>Genome sequence of the pristinamycin over-producing bacterium Streptomyces pristinaespiralis HCCB10218.</title>
        <authorList>
            <person name="Tian J."/>
            <person name="Yang J."/>
            <person name="Li L."/>
            <person name="Ruan L."/>
            <person name="Wei W."/>
            <person name="Zheng G."/>
            <person name="Wei Z."/>
            <person name="Yang S."/>
            <person name="Ge M."/>
            <person name="Jiang W."/>
            <person name="Lu Y."/>
        </authorList>
    </citation>
    <scope>NUCLEOTIDE SEQUENCE [LARGE SCALE GENOMIC DNA]</scope>
    <source>
        <strain evidence="1 2">HCCB 10218</strain>
    </source>
</reference>
<accession>A0A0M4DLF0</accession>